<evidence type="ECO:0000313" key="2">
    <source>
        <dbReference type="Proteomes" id="UP000828026"/>
    </source>
</evidence>
<dbReference type="Proteomes" id="UP000828026">
    <property type="component" value="Segment"/>
</dbReference>
<organism evidence="1 2">
    <name type="scientific">Vibrio phage BUCT194</name>
    <dbReference type="NCBI Taxonomy" id="2859072"/>
    <lineage>
        <taxon>Viruses</taxon>
        <taxon>Duplodnaviria</taxon>
        <taxon>Heunggongvirae</taxon>
        <taxon>Uroviricota</taxon>
        <taxon>Caudoviricetes</taxon>
        <taxon>Schitoviridae</taxon>
        <taxon>Varunavirus</taxon>
        <taxon>Varunavirus BUCT194</taxon>
    </lineage>
</organism>
<protein>
    <submittedName>
        <fullName evidence="1">Uncharacterized protein</fullName>
    </submittedName>
</protein>
<name>A0AAE9BP36_9CAUD</name>
<proteinExistence type="predicted"/>
<dbReference type="GeneID" id="77933536"/>
<evidence type="ECO:0000313" key="1">
    <source>
        <dbReference type="EMBL" id="UAW01182.1"/>
    </source>
</evidence>
<dbReference type="RefSeq" id="YP_010657617.1">
    <property type="nucleotide sequence ID" value="NC_070848.1"/>
</dbReference>
<reference evidence="1 2" key="1">
    <citation type="submission" date="2021-06" db="EMBL/GenBank/DDBJ databases">
        <authorList>
            <person name="Chen R."/>
            <person name="Qin H."/>
            <person name="He S."/>
            <person name="Han P."/>
            <person name="Xu F."/>
            <person name="Sun H."/>
            <person name="Fan H."/>
            <person name="Tong Y."/>
        </authorList>
    </citation>
    <scope>NUCLEOTIDE SEQUENCE [LARGE SCALE GENOMIC DNA]</scope>
</reference>
<dbReference type="KEGG" id="vg:77933536"/>
<dbReference type="EMBL" id="MZ447858">
    <property type="protein sequence ID" value="UAW01182.1"/>
    <property type="molecule type" value="Genomic_DNA"/>
</dbReference>
<sequence length="57" mass="6683">MTLFETYRLDNFCNQIHADIWDRHFIVQSPTEGMLTSRLNDTNDLLVDVEGAMRIKP</sequence>
<keyword evidence="2" id="KW-1185">Reference proteome</keyword>
<accession>A0AAE9BP36</accession>